<dbReference type="GO" id="GO:0016020">
    <property type="term" value="C:membrane"/>
    <property type="evidence" value="ECO:0007669"/>
    <property type="project" value="InterPro"/>
</dbReference>
<dbReference type="KEGG" id="hazt:108676609"/>
<keyword evidence="2" id="KW-1015">Disulfide bond</keyword>
<dbReference type="GO" id="GO:0008083">
    <property type="term" value="F:growth factor activity"/>
    <property type="evidence" value="ECO:0007669"/>
    <property type="project" value="UniProtKB-KW"/>
</dbReference>
<reference evidence="7" key="1">
    <citation type="submission" date="2025-08" db="UniProtKB">
        <authorList>
            <consortium name="RefSeq"/>
        </authorList>
    </citation>
    <scope>IDENTIFICATION</scope>
    <source>
        <tissue evidence="7">Whole organism</tissue>
    </source>
</reference>
<keyword evidence="1 3" id="KW-0339">Growth factor</keyword>
<dbReference type="Pfam" id="PF00341">
    <property type="entry name" value="PDGF"/>
    <property type="match status" value="1"/>
</dbReference>
<dbReference type="GO" id="GO:0048010">
    <property type="term" value="P:vascular endothelial growth factor receptor signaling pathway"/>
    <property type="evidence" value="ECO:0007669"/>
    <property type="project" value="TreeGrafter"/>
</dbReference>
<dbReference type="InterPro" id="IPR029034">
    <property type="entry name" value="Cystine-knot_cytokine"/>
</dbReference>
<dbReference type="GO" id="GO:0042056">
    <property type="term" value="F:chemoattractant activity"/>
    <property type="evidence" value="ECO:0007669"/>
    <property type="project" value="TreeGrafter"/>
</dbReference>
<dbReference type="GO" id="GO:0001938">
    <property type="term" value="P:positive regulation of endothelial cell proliferation"/>
    <property type="evidence" value="ECO:0007669"/>
    <property type="project" value="TreeGrafter"/>
</dbReference>
<name>A0A8B7P551_HYAAZ</name>
<dbReference type="GO" id="GO:0001666">
    <property type="term" value="P:response to hypoxia"/>
    <property type="evidence" value="ECO:0007669"/>
    <property type="project" value="TreeGrafter"/>
</dbReference>
<dbReference type="RefSeq" id="XP_018020206.2">
    <property type="nucleotide sequence ID" value="XM_018164717.2"/>
</dbReference>
<dbReference type="CTD" id="32876"/>
<accession>A0A8B7P551</accession>
<dbReference type="PANTHER" id="PTHR12025:SF12">
    <property type="entry name" value="VASCULAR ENDOTHELIAL GROWTH FACTOR B"/>
    <property type="match status" value="1"/>
</dbReference>
<dbReference type="GO" id="GO:0005172">
    <property type="term" value="F:vascular endothelial growth factor receptor binding"/>
    <property type="evidence" value="ECO:0007669"/>
    <property type="project" value="TreeGrafter"/>
</dbReference>
<evidence type="ECO:0000256" key="2">
    <source>
        <dbReference type="ARBA" id="ARBA00023157"/>
    </source>
</evidence>
<feature type="domain" description="Platelet-derived growth factor (PDGF) family profile" evidence="5">
    <location>
        <begin position="65"/>
        <end position="168"/>
    </location>
</feature>
<dbReference type="PROSITE" id="PS50278">
    <property type="entry name" value="PDGF_2"/>
    <property type="match status" value="1"/>
</dbReference>
<dbReference type="InterPro" id="IPR023581">
    <property type="entry name" value="PD_growth_factor_CS"/>
</dbReference>
<dbReference type="AlphaFoldDB" id="A0A8B7P551"/>
<protein>
    <submittedName>
        <fullName evidence="7">Vascular endothelial growth factor A-like</fullName>
    </submittedName>
</protein>
<evidence type="ECO:0000256" key="1">
    <source>
        <dbReference type="ARBA" id="ARBA00023030"/>
    </source>
</evidence>
<evidence type="ECO:0000313" key="7">
    <source>
        <dbReference type="RefSeq" id="XP_018020206.2"/>
    </source>
</evidence>
<evidence type="ECO:0000256" key="4">
    <source>
        <dbReference type="SAM" id="MobiDB-lite"/>
    </source>
</evidence>
<evidence type="ECO:0000259" key="5">
    <source>
        <dbReference type="PROSITE" id="PS50278"/>
    </source>
</evidence>
<dbReference type="GO" id="GO:0050930">
    <property type="term" value="P:induction of positive chemotaxis"/>
    <property type="evidence" value="ECO:0007669"/>
    <property type="project" value="TreeGrafter"/>
</dbReference>
<dbReference type="OrthoDB" id="8878063at2759"/>
<dbReference type="Gene3D" id="2.10.90.10">
    <property type="entry name" value="Cystine-knot cytokines"/>
    <property type="match status" value="1"/>
</dbReference>
<keyword evidence="6" id="KW-1185">Reference proteome</keyword>
<dbReference type="GeneID" id="108676609"/>
<dbReference type="PANTHER" id="PTHR12025">
    <property type="entry name" value="VASCULAR ENDOTHELIAL GROWTH FACTOR"/>
    <property type="match status" value="1"/>
</dbReference>
<dbReference type="SMART" id="SM00141">
    <property type="entry name" value="PDGF"/>
    <property type="match status" value="1"/>
</dbReference>
<dbReference type="SUPFAM" id="SSF57501">
    <property type="entry name" value="Cystine-knot cytokines"/>
    <property type="match status" value="1"/>
</dbReference>
<organism evidence="6 7">
    <name type="scientific">Hyalella azteca</name>
    <name type="common">Amphipod</name>
    <dbReference type="NCBI Taxonomy" id="294128"/>
    <lineage>
        <taxon>Eukaryota</taxon>
        <taxon>Metazoa</taxon>
        <taxon>Ecdysozoa</taxon>
        <taxon>Arthropoda</taxon>
        <taxon>Crustacea</taxon>
        <taxon>Multicrustacea</taxon>
        <taxon>Malacostraca</taxon>
        <taxon>Eumalacostraca</taxon>
        <taxon>Peracarida</taxon>
        <taxon>Amphipoda</taxon>
        <taxon>Senticaudata</taxon>
        <taxon>Talitrida</taxon>
        <taxon>Talitroidea</taxon>
        <taxon>Hyalellidae</taxon>
        <taxon>Hyalella</taxon>
    </lineage>
</organism>
<dbReference type="InterPro" id="IPR000072">
    <property type="entry name" value="PDGF/VEGF_dom"/>
</dbReference>
<dbReference type="GO" id="GO:0005615">
    <property type="term" value="C:extracellular space"/>
    <property type="evidence" value="ECO:0007669"/>
    <property type="project" value="TreeGrafter"/>
</dbReference>
<gene>
    <name evidence="7" type="primary">LOC108676609</name>
</gene>
<feature type="non-terminal residue" evidence="7">
    <location>
        <position position="1"/>
    </location>
</feature>
<evidence type="ECO:0000313" key="6">
    <source>
        <dbReference type="Proteomes" id="UP000694843"/>
    </source>
</evidence>
<dbReference type="PROSITE" id="PS00249">
    <property type="entry name" value="PDGF_1"/>
    <property type="match status" value="1"/>
</dbReference>
<dbReference type="Proteomes" id="UP000694843">
    <property type="component" value="Unplaced"/>
</dbReference>
<dbReference type="InterPro" id="IPR050507">
    <property type="entry name" value="PDGF/VEGF_growth_factor"/>
</dbReference>
<sequence>ISILNIIGRVKCYWTAPGSAWRRSASWQSQGQRQRRTDLQGISKALRDYCTPENTTVMLKIEPEFNVMIVPRCVRLPRCGGCCHGPLVECRPTSTSTVSFKIMRAKKLISSGRSAGVRERPGFLGKPGRTRRVRPTSHPDLPPGWTPSSYITIEEEAHNQCECQCRIQEQDCNRAIQDYNPTDCSCVCKNQHEQRKCSYKNRTHYWSEKDCACYCYTEDTCSTGQRYDHNLCRCTNVNFAARLRLSELPSFATGLDRRPATRVPITFGG</sequence>
<proteinExistence type="inferred from homology"/>
<comment type="similarity">
    <text evidence="3">Belongs to the PDGF/VEGF growth factor family.</text>
</comment>
<feature type="region of interest" description="Disordered" evidence="4">
    <location>
        <begin position="116"/>
        <end position="145"/>
    </location>
</feature>
<evidence type="ECO:0000256" key="3">
    <source>
        <dbReference type="RuleBase" id="RU003818"/>
    </source>
</evidence>